<dbReference type="EMBL" id="CAMGYJ010000008">
    <property type="protein sequence ID" value="CAI0457709.1"/>
    <property type="molecule type" value="Genomic_DNA"/>
</dbReference>
<name>A0AAV0NGW1_9ROSI</name>
<evidence type="ECO:0000313" key="2">
    <source>
        <dbReference type="EMBL" id="CAI0457709.1"/>
    </source>
</evidence>
<proteinExistence type="predicted"/>
<organism evidence="1 3">
    <name type="scientific">Linum tenue</name>
    <dbReference type="NCBI Taxonomy" id="586396"/>
    <lineage>
        <taxon>Eukaryota</taxon>
        <taxon>Viridiplantae</taxon>
        <taxon>Streptophyta</taxon>
        <taxon>Embryophyta</taxon>
        <taxon>Tracheophyta</taxon>
        <taxon>Spermatophyta</taxon>
        <taxon>Magnoliopsida</taxon>
        <taxon>eudicotyledons</taxon>
        <taxon>Gunneridae</taxon>
        <taxon>Pentapetalae</taxon>
        <taxon>rosids</taxon>
        <taxon>fabids</taxon>
        <taxon>Malpighiales</taxon>
        <taxon>Linaceae</taxon>
        <taxon>Linum</taxon>
    </lineage>
</organism>
<gene>
    <name evidence="1" type="ORF">LITE_LOCUS33191</name>
    <name evidence="2" type="ORF">LITE_LOCUS33241</name>
</gene>
<comment type="caution">
    <text evidence="1">The sequence shown here is derived from an EMBL/GenBank/DDBJ whole genome shotgun (WGS) entry which is preliminary data.</text>
</comment>
<evidence type="ECO:0000313" key="3">
    <source>
        <dbReference type="Proteomes" id="UP001154282"/>
    </source>
</evidence>
<protein>
    <submittedName>
        <fullName evidence="1">Uncharacterized protein</fullName>
    </submittedName>
</protein>
<dbReference type="EMBL" id="CAMGYJ010000008">
    <property type="protein sequence ID" value="CAI0457607.1"/>
    <property type="molecule type" value="Genomic_DNA"/>
</dbReference>
<accession>A0AAV0NGW1</accession>
<reference evidence="1" key="1">
    <citation type="submission" date="2022-08" db="EMBL/GenBank/DDBJ databases">
        <authorList>
            <person name="Gutierrez-Valencia J."/>
        </authorList>
    </citation>
    <scope>NUCLEOTIDE SEQUENCE</scope>
</reference>
<evidence type="ECO:0000313" key="1">
    <source>
        <dbReference type="EMBL" id="CAI0457607.1"/>
    </source>
</evidence>
<dbReference type="Proteomes" id="UP001154282">
    <property type="component" value="Unassembled WGS sequence"/>
</dbReference>
<keyword evidence="3" id="KW-1185">Reference proteome</keyword>
<sequence length="19" mass="2212">MVGCVSKHINNLRYLLYST</sequence>
<dbReference type="AlphaFoldDB" id="A0AAV0NGW1"/>